<dbReference type="AlphaFoldDB" id="A0A2T6AT70"/>
<evidence type="ECO:0000313" key="2">
    <source>
        <dbReference type="EMBL" id="PTX47013.1"/>
    </source>
</evidence>
<proteinExistence type="predicted"/>
<sequence>MSNKQIAARAENGSRPEAFTITNASDGSELRAEFIGAVSADAGTAVPDDPEFADIMTPEPGKRLMRALATGDAEAARVVISDSGYGMGSDISRPQVEALMGIAGRPEAVPVIVSQAGQALWSGCRAVVVRGIAYVHARGHVNLFGVSPVR</sequence>
<keyword evidence="3" id="KW-1185">Reference proteome</keyword>
<dbReference type="RefSeq" id="WP_108130025.1">
    <property type="nucleotide sequence ID" value="NZ_QBKP01000014.1"/>
</dbReference>
<reference evidence="2 3" key="1">
    <citation type="submission" date="2018-04" db="EMBL/GenBank/DDBJ databases">
        <title>Genomic Encyclopedia of Archaeal and Bacterial Type Strains, Phase II (KMG-II): from individual species to whole genera.</title>
        <authorList>
            <person name="Goeker M."/>
        </authorList>
    </citation>
    <scope>NUCLEOTIDE SEQUENCE [LARGE SCALE GENOMIC DNA]</scope>
    <source>
        <strain evidence="2 3">DSM 21823</strain>
    </source>
</reference>
<comment type="caution">
    <text evidence="2">The sequence shown here is derived from an EMBL/GenBank/DDBJ whole genome shotgun (WGS) entry which is preliminary data.</text>
</comment>
<accession>A0A2T6AT70</accession>
<protein>
    <submittedName>
        <fullName evidence="2">Uncharacterized protein</fullName>
    </submittedName>
</protein>
<name>A0A2T6AT70_9RHOB</name>
<evidence type="ECO:0000313" key="3">
    <source>
        <dbReference type="Proteomes" id="UP000244224"/>
    </source>
</evidence>
<dbReference type="EMBL" id="QBKP01000014">
    <property type="protein sequence ID" value="PTX47013.1"/>
    <property type="molecule type" value="Genomic_DNA"/>
</dbReference>
<organism evidence="2 3">
    <name type="scientific">Gemmobacter caeni</name>
    <dbReference type="NCBI Taxonomy" id="589035"/>
    <lineage>
        <taxon>Bacteria</taxon>
        <taxon>Pseudomonadati</taxon>
        <taxon>Pseudomonadota</taxon>
        <taxon>Alphaproteobacteria</taxon>
        <taxon>Rhodobacterales</taxon>
        <taxon>Paracoccaceae</taxon>
        <taxon>Gemmobacter</taxon>
    </lineage>
</organism>
<gene>
    <name evidence="2" type="ORF">C8N34_11433</name>
</gene>
<evidence type="ECO:0000256" key="1">
    <source>
        <dbReference type="SAM" id="MobiDB-lite"/>
    </source>
</evidence>
<dbReference type="Proteomes" id="UP000244224">
    <property type="component" value="Unassembled WGS sequence"/>
</dbReference>
<feature type="region of interest" description="Disordered" evidence="1">
    <location>
        <begin position="1"/>
        <end position="20"/>
    </location>
</feature>